<dbReference type="InterPro" id="IPR014284">
    <property type="entry name" value="RNA_pol_sigma-70_dom"/>
</dbReference>
<keyword evidence="1" id="KW-0805">Transcription regulation</keyword>
<dbReference type="OrthoDB" id="527295at2"/>
<evidence type="ECO:0000256" key="2">
    <source>
        <dbReference type="ARBA" id="ARBA00023082"/>
    </source>
</evidence>
<proteinExistence type="predicted"/>
<dbReference type="GO" id="GO:0003677">
    <property type="term" value="F:DNA binding"/>
    <property type="evidence" value="ECO:0007669"/>
    <property type="project" value="UniProtKB-KW"/>
</dbReference>
<feature type="domain" description="RNA polymerase sigma-70 region 4" evidence="5">
    <location>
        <begin position="317"/>
        <end position="364"/>
    </location>
</feature>
<evidence type="ECO:0000259" key="5">
    <source>
        <dbReference type="Pfam" id="PF04545"/>
    </source>
</evidence>
<name>K9WUB1_9NOST</name>
<sequence length="410" mass="47452">MRPRQEIVETFSTFAQLENDKFSKWLTDVRLRRSMERYLQNSPDTKHLVEPAVTGYFWSLYWYKVWRLNPKLSNLAKQHLSAYLQETCYWAAGKILARFNINQYGLADYFQMGIAELEKILEGYNPEKNSSLKTYASIAFPSRLKDILRQGKEADICTNWGLLRKVSKKLVLEALDNAGLSPTQISQYRLAWTCFGMLYLQNQPDGTQKLPEPNRQLWADIANLYNSERHSQLNPPGSECSPEVIEERLTKTAIYLRAYLYPSVASINIYNQEEDTSQEFEIKDPLSESLIAQIIAQEEAQERKNQLSQMNQVLVSAFGQLDQQSQTIFDLYYQQGMTQQQIIQELKISQPTVCRRLLKGRDSLLAALLNWRRETENISVNANQIKEMSAALEEWLNINYAQSGLRISSV</sequence>
<dbReference type="GO" id="GO:0006352">
    <property type="term" value="P:DNA-templated transcription initiation"/>
    <property type="evidence" value="ECO:0007669"/>
    <property type="project" value="InterPro"/>
</dbReference>
<dbReference type="InterPro" id="IPR007630">
    <property type="entry name" value="RNA_pol_sigma70_r4"/>
</dbReference>
<dbReference type="PATRIC" id="fig|56107.3.peg.856"/>
<dbReference type="RefSeq" id="WP_015206348.1">
    <property type="nucleotide sequence ID" value="NC_019757.1"/>
</dbReference>
<protein>
    <submittedName>
        <fullName evidence="6">RNA polymerase sigma factor, sigma-70 family</fullName>
    </submittedName>
</protein>
<dbReference type="eggNOG" id="COG1191">
    <property type="taxonomic scope" value="Bacteria"/>
</dbReference>
<dbReference type="KEGG" id="csg:Cylst_0765"/>
<dbReference type="HOGENOM" id="CLU_042265_0_0_3"/>
<dbReference type="Proteomes" id="UP000010475">
    <property type="component" value="Chromosome"/>
</dbReference>
<dbReference type="PANTHER" id="PTHR30385">
    <property type="entry name" value="SIGMA FACTOR F FLAGELLAR"/>
    <property type="match status" value="1"/>
</dbReference>
<keyword evidence="2" id="KW-0731">Sigma factor</keyword>
<dbReference type="InterPro" id="IPR013325">
    <property type="entry name" value="RNA_pol_sigma_r2"/>
</dbReference>
<keyword evidence="4" id="KW-0804">Transcription</keyword>
<evidence type="ECO:0000313" key="6">
    <source>
        <dbReference type="EMBL" id="AFZ23092.1"/>
    </source>
</evidence>
<dbReference type="STRING" id="56107.Cylst_0765"/>
<evidence type="ECO:0000313" key="7">
    <source>
        <dbReference type="Proteomes" id="UP000010475"/>
    </source>
</evidence>
<dbReference type="SUPFAM" id="SSF88946">
    <property type="entry name" value="Sigma2 domain of RNA polymerase sigma factors"/>
    <property type="match status" value="1"/>
</dbReference>
<accession>K9WUB1</accession>
<dbReference type="PANTHER" id="PTHR30385:SF7">
    <property type="entry name" value="RNA POLYMERASE SIGMA FACTOR FLIA"/>
    <property type="match status" value="1"/>
</dbReference>
<organism evidence="6 7">
    <name type="scientific">Cylindrospermum stagnale PCC 7417</name>
    <dbReference type="NCBI Taxonomy" id="56107"/>
    <lineage>
        <taxon>Bacteria</taxon>
        <taxon>Bacillati</taxon>
        <taxon>Cyanobacteriota</taxon>
        <taxon>Cyanophyceae</taxon>
        <taxon>Nostocales</taxon>
        <taxon>Nostocaceae</taxon>
        <taxon>Cylindrospermum</taxon>
    </lineage>
</organism>
<keyword evidence="3" id="KW-0238">DNA-binding</keyword>
<reference evidence="6 7" key="1">
    <citation type="submission" date="2012-06" db="EMBL/GenBank/DDBJ databases">
        <title>Finished chromosome of genome of Cylindrospermum stagnale PCC 7417.</title>
        <authorList>
            <consortium name="US DOE Joint Genome Institute"/>
            <person name="Gugger M."/>
            <person name="Coursin T."/>
            <person name="Rippka R."/>
            <person name="Tandeau De Marsac N."/>
            <person name="Huntemann M."/>
            <person name="Wei C.-L."/>
            <person name="Han J."/>
            <person name="Detter J.C."/>
            <person name="Han C."/>
            <person name="Tapia R."/>
            <person name="Chen A."/>
            <person name="Kyrpides N."/>
            <person name="Mavromatis K."/>
            <person name="Markowitz V."/>
            <person name="Szeto E."/>
            <person name="Ivanova N."/>
            <person name="Pagani I."/>
            <person name="Pati A."/>
            <person name="Goodwin L."/>
            <person name="Nordberg H.P."/>
            <person name="Cantor M.N."/>
            <person name="Hua S.X."/>
            <person name="Woyke T."/>
            <person name="Kerfeld C.A."/>
        </authorList>
    </citation>
    <scope>NUCLEOTIDE SEQUENCE [LARGE SCALE GENOMIC DNA]</scope>
    <source>
        <strain evidence="6 7">PCC 7417</strain>
    </source>
</reference>
<dbReference type="EMBL" id="CP003642">
    <property type="protein sequence ID" value="AFZ23092.1"/>
    <property type="molecule type" value="Genomic_DNA"/>
</dbReference>
<dbReference type="GO" id="GO:0016987">
    <property type="term" value="F:sigma factor activity"/>
    <property type="evidence" value="ECO:0007669"/>
    <property type="project" value="UniProtKB-KW"/>
</dbReference>
<evidence type="ECO:0000256" key="4">
    <source>
        <dbReference type="ARBA" id="ARBA00023163"/>
    </source>
</evidence>
<dbReference type="NCBIfam" id="TIGR02937">
    <property type="entry name" value="sigma70-ECF"/>
    <property type="match status" value="1"/>
</dbReference>
<dbReference type="InterPro" id="IPR013324">
    <property type="entry name" value="RNA_pol_sigma_r3/r4-like"/>
</dbReference>
<dbReference type="Gene3D" id="1.10.10.60">
    <property type="entry name" value="Homeodomain-like"/>
    <property type="match status" value="1"/>
</dbReference>
<gene>
    <name evidence="6" type="ORF">Cylst_0765</name>
</gene>
<keyword evidence="7" id="KW-1185">Reference proteome</keyword>
<dbReference type="AlphaFoldDB" id="K9WUB1"/>
<dbReference type="SUPFAM" id="SSF88659">
    <property type="entry name" value="Sigma3 and sigma4 domains of RNA polymerase sigma factors"/>
    <property type="match status" value="1"/>
</dbReference>
<evidence type="ECO:0000256" key="3">
    <source>
        <dbReference type="ARBA" id="ARBA00023125"/>
    </source>
</evidence>
<evidence type="ECO:0000256" key="1">
    <source>
        <dbReference type="ARBA" id="ARBA00023015"/>
    </source>
</evidence>
<dbReference type="Pfam" id="PF04545">
    <property type="entry name" value="Sigma70_r4"/>
    <property type="match status" value="1"/>
</dbReference>